<dbReference type="GO" id="GO:0004034">
    <property type="term" value="F:aldose 1-epimerase activity"/>
    <property type="evidence" value="ECO:0007669"/>
    <property type="project" value="UniProtKB-EC"/>
</dbReference>
<protein>
    <recommendedName>
        <fullName evidence="5 8">Aldose 1-epimerase</fullName>
        <ecNumber evidence="4 8">5.1.3.3</ecNumber>
    </recommendedName>
</protein>
<dbReference type="AlphaFoldDB" id="A0A1M6NP13"/>
<feature type="binding site" evidence="10">
    <location>
        <position position="252"/>
    </location>
    <ligand>
        <name>beta-D-galactose</name>
        <dbReference type="ChEBI" id="CHEBI:27667"/>
    </ligand>
</feature>
<evidence type="ECO:0000256" key="6">
    <source>
        <dbReference type="ARBA" id="ARBA00023235"/>
    </source>
</evidence>
<keyword evidence="7 8" id="KW-0119">Carbohydrate metabolism</keyword>
<dbReference type="UniPathway" id="UPA00242"/>
<evidence type="ECO:0000256" key="11">
    <source>
        <dbReference type="PIRSR" id="PIRSR005096-3"/>
    </source>
</evidence>
<dbReference type="STRING" id="1121301.SAMN02745912_01797"/>
<evidence type="ECO:0000313" key="12">
    <source>
        <dbReference type="EMBL" id="SHJ97394.1"/>
    </source>
</evidence>
<comment type="pathway">
    <text evidence="2 8">Carbohydrate metabolism; hexose metabolism.</text>
</comment>
<dbReference type="PANTHER" id="PTHR10091:SF0">
    <property type="entry name" value="GALACTOSE MUTAROTASE"/>
    <property type="match status" value="1"/>
</dbReference>
<evidence type="ECO:0000256" key="4">
    <source>
        <dbReference type="ARBA" id="ARBA00013185"/>
    </source>
</evidence>
<dbReference type="InterPro" id="IPR015443">
    <property type="entry name" value="Aldose_1-epimerase"/>
</dbReference>
<dbReference type="GO" id="GO:0006006">
    <property type="term" value="P:glucose metabolic process"/>
    <property type="evidence" value="ECO:0007669"/>
    <property type="project" value="TreeGrafter"/>
</dbReference>
<dbReference type="Pfam" id="PF01263">
    <property type="entry name" value="Aldose_epim"/>
    <property type="match status" value="1"/>
</dbReference>
<evidence type="ECO:0000256" key="3">
    <source>
        <dbReference type="ARBA" id="ARBA00006206"/>
    </source>
</evidence>
<dbReference type="InterPro" id="IPR047215">
    <property type="entry name" value="Galactose_mutarotase-like"/>
</dbReference>
<dbReference type="InterPro" id="IPR008183">
    <property type="entry name" value="Aldose_1/G6P_1-epimerase"/>
</dbReference>
<dbReference type="PIRSF" id="PIRSF005096">
    <property type="entry name" value="GALM"/>
    <property type="match status" value="1"/>
</dbReference>
<dbReference type="InterPro" id="IPR011013">
    <property type="entry name" value="Gal_mutarotase_sf_dom"/>
</dbReference>
<keyword evidence="13" id="KW-1185">Reference proteome</keyword>
<dbReference type="CDD" id="cd09019">
    <property type="entry name" value="galactose_mutarotase_like"/>
    <property type="match status" value="1"/>
</dbReference>
<gene>
    <name evidence="12" type="ORF">SAMN02745912_01797</name>
</gene>
<dbReference type="Proteomes" id="UP000184465">
    <property type="component" value="Unassembled WGS sequence"/>
</dbReference>
<feature type="binding site" evidence="11">
    <location>
        <begin position="180"/>
        <end position="182"/>
    </location>
    <ligand>
        <name>beta-D-galactose</name>
        <dbReference type="ChEBI" id="CHEBI:27667"/>
    </ligand>
</feature>
<dbReference type="NCBIfam" id="NF008277">
    <property type="entry name" value="PRK11055.1"/>
    <property type="match status" value="1"/>
</dbReference>
<dbReference type="GO" id="GO:0030246">
    <property type="term" value="F:carbohydrate binding"/>
    <property type="evidence" value="ECO:0007669"/>
    <property type="project" value="InterPro"/>
</dbReference>
<accession>A0A1M6NP13</accession>
<dbReference type="GO" id="GO:0033499">
    <property type="term" value="P:galactose catabolic process via UDP-galactose, Leloir pathway"/>
    <property type="evidence" value="ECO:0007669"/>
    <property type="project" value="TreeGrafter"/>
</dbReference>
<keyword evidence="6 8" id="KW-0413">Isomerase</keyword>
<dbReference type="Gene3D" id="2.70.98.10">
    <property type="match status" value="1"/>
</dbReference>
<proteinExistence type="inferred from homology"/>
<dbReference type="OrthoDB" id="9779408at2"/>
<comment type="catalytic activity">
    <reaction evidence="1 8">
        <text>alpha-D-glucose = beta-D-glucose</text>
        <dbReference type="Rhea" id="RHEA:10264"/>
        <dbReference type="ChEBI" id="CHEBI:15903"/>
        <dbReference type="ChEBI" id="CHEBI:17925"/>
        <dbReference type="EC" id="5.1.3.3"/>
    </reaction>
</comment>
<evidence type="ECO:0000256" key="9">
    <source>
        <dbReference type="PIRSR" id="PIRSR005096-1"/>
    </source>
</evidence>
<evidence type="ECO:0000256" key="10">
    <source>
        <dbReference type="PIRSR" id="PIRSR005096-2"/>
    </source>
</evidence>
<dbReference type="InterPro" id="IPR018052">
    <property type="entry name" value="Ald1_epimerase_CS"/>
</dbReference>
<reference evidence="12 13" key="1">
    <citation type="submission" date="2016-11" db="EMBL/GenBank/DDBJ databases">
        <authorList>
            <person name="Jaros S."/>
            <person name="Januszkiewicz K."/>
            <person name="Wedrychowicz H."/>
        </authorList>
    </citation>
    <scope>NUCLEOTIDE SEQUENCE [LARGE SCALE GENOMIC DNA]</scope>
    <source>
        <strain evidence="12 13">DSM 15212</strain>
    </source>
</reference>
<dbReference type="EMBL" id="FRAG01000018">
    <property type="protein sequence ID" value="SHJ97394.1"/>
    <property type="molecule type" value="Genomic_DNA"/>
</dbReference>
<dbReference type="PROSITE" id="PS00545">
    <property type="entry name" value="ALDOSE_1_EPIMERASE"/>
    <property type="match status" value="1"/>
</dbReference>
<dbReference type="GO" id="GO:0005737">
    <property type="term" value="C:cytoplasm"/>
    <property type="evidence" value="ECO:0007669"/>
    <property type="project" value="TreeGrafter"/>
</dbReference>
<sequence>MDILKETFGRLKNGKEIIKYSLINDNNFLINILNYGGIITEIIAPDKEGNPGNVVLGFDNIRDYEEKSPYFGAAIGRNAGRISNAKFEINGQRYTLAHNNGKNNLHGGNKGFDKVIWDVENVINNDFVELRMSYLSIDGEEGFPGNLDVNITYFLNNNNELEIKYSAISDKDTIINLTNHTYFNLSGDLKKDVLEHKLTINADKVAYVDNQIIPTGELVDVRNTVFDFRKAKEVGKDINKEIEQLVNCGGYDHPFVLNKDKSFSARLEDEKSGRVLEIITDQPIIVFYSGNGLGEELILRGNRRCKKHLGLCLETQDYPDAINQANFPTKIYRSGEKYEAYTKYKFYVNS</sequence>
<comment type="similarity">
    <text evidence="3 8">Belongs to the aldose epimerase family.</text>
</comment>
<dbReference type="EC" id="5.1.3.3" evidence="4 8"/>
<dbReference type="InterPro" id="IPR014718">
    <property type="entry name" value="GH-type_carb-bd"/>
</dbReference>
<evidence type="ECO:0000256" key="7">
    <source>
        <dbReference type="ARBA" id="ARBA00023277"/>
    </source>
</evidence>
<name>A0A1M6NP13_PARC5</name>
<feature type="active site" description="Proton donor" evidence="9">
    <location>
        <position position="180"/>
    </location>
</feature>
<organism evidence="12 13">
    <name type="scientific">Paramaledivibacter caminithermalis (strain DSM 15212 / CIP 107654 / DViRD3)</name>
    <name type="common">Clostridium caminithermale</name>
    <dbReference type="NCBI Taxonomy" id="1121301"/>
    <lineage>
        <taxon>Bacteria</taxon>
        <taxon>Bacillati</taxon>
        <taxon>Bacillota</taxon>
        <taxon>Clostridia</taxon>
        <taxon>Peptostreptococcales</taxon>
        <taxon>Caminicellaceae</taxon>
        <taxon>Paramaledivibacter</taxon>
    </lineage>
</organism>
<evidence type="ECO:0000256" key="8">
    <source>
        <dbReference type="PIRNR" id="PIRNR005096"/>
    </source>
</evidence>
<dbReference type="PANTHER" id="PTHR10091">
    <property type="entry name" value="ALDOSE-1-EPIMERASE"/>
    <property type="match status" value="1"/>
</dbReference>
<evidence type="ECO:0000256" key="1">
    <source>
        <dbReference type="ARBA" id="ARBA00001614"/>
    </source>
</evidence>
<dbReference type="RefSeq" id="WP_073149080.1">
    <property type="nucleotide sequence ID" value="NZ_FRAG01000018.1"/>
</dbReference>
<evidence type="ECO:0000256" key="2">
    <source>
        <dbReference type="ARBA" id="ARBA00005028"/>
    </source>
</evidence>
<evidence type="ECO:0000256" key="5">
    <source>
        <dbReference type="ARBA" id="ARBA00014165"/>
    </source>
</evidence>
<evidence type="ECO:0000313" key="13">
    <source>
        <dbReference type="Proteomes" id="UP000184465"/>
    </source>
</evidence>
<feature type="active site" description="Proton acceptor" evidence="9">
    <location>
        <position position="314"/>
    </location>
</feature>
<dbReference type="SUPFAM" id="SSF74650">
    <property type="entry name" value="Galactose mutarotase-like"/>
    <property type="match status" value="1"/>
</dbReference>